<feature type="transmembrane region" description="Helical" evidence="6">
    <location>
        <begin position="155"/>
        <end position="175"/>
    </location>
</feature>
<evidence type="ECO:0000256" key="5">
    <source>
        <dbReference type="ARBA" id="ARBA00023136"/>
    </source>
</evidence>
<dbReference type="GO" id="GO:0016020">
    <property type="term" value="C:membrane"/>
    <property type="evidence" value="ECO:0007669"/>
    <property type="project" value="UniProtKB-SubCell"/>
</dbReference>
<evidence type="ECO:0000256" key="6">
    <source>
        <dbReference type="RuleBase" id="RU363053"/>
    </source>
</evidence>
<dbReference type="VEuPathDB" id="VectorBase:CSON010928"/>
<dbReference type="EMBL" id="UFQT01000456">
    <property type="protein sequence ID" value="SSX24566.1"/>
    <property type="molecule type" value="Genomic_DNA"/>
</dbReference>
<accession>A0A336M2T6</accession>
<keyword evidence="5 6" id="KW-0472">Membrane</keyword>
<dbReference type="InterPro" id="IPR007248">
    <property type="entry name" value="Mpv17_PMP22"/>
</dbReference>
<gene>
    <name evidence="7" type="primary">CSON010928</name>
</gene>
<keyword evidence="4 6" id="KW-1133">Transmembrane helix</keyword>
<dbReference type="PANTHER" id="PTHR11266">
    <property type="entry name" value="PEROXISOMAL MEMBRANE PROTEIN 2, PXMP2 MPV17"/>
    <property type="match status" value="1"/>
</dbReference>
<reference evidence="7" key="1">
    <citation type="submission" date="2018-07" db="EMBL/GenBank/DDBJ databases">
        <authorList>
            <person name="Quirk P.G."/>
            <person name="Krulwich T.A."/>
        </authorList>
    </citation>
    <scope>NUCLEOTIDE SEQUENCE</scope>
</reference>
<evidence type="ECO:0000256" key="2">
    <source>
        <dbReference type="ARBA" id="ARBA00006824"/>
    </source>
</evidence>
<comment type="subcellular location">
    <subcellularLocation>
        <location evidence="1">Membrane</location>
        <topology evidence="1">Multi-pass membrane protein</topology>
    </subcellularLocation>
</comment>
<sequence>MVVFRLINDITTRYKIIRGVIAYAILWPIGCLLQQTIIEKKTFKDYDWGKCLRYSAYGALFNGPTLYCWIRVASNMWPRSDIRSSLAKAFTEQIVYDPFAITIFLYTMTIAEGHSKTEAREEVAEKFLPSYQIGFIYWPIVQTMNFAFVPKRNQVIVAGFFSVFWTTFLACVKALKREDIKEASVVELK</sequence>
<name>A0A336M2T6_CULSO</name>
<dbReference type="Pfam" id="PF04117">
    <property type="entry name" value="Mpv17_PMP22"/>
    <property type="match status" value="1"/>
</dbReference>
<protein>
    <submittedName>
        <fullName evidence="7">CSON010928 protein</fullName>
    </submittedName>
</protein>
<evidence type="ECO:0000256" key="4">
    <source>
        <dbReference type="ARBA" id="ARBA00022989"/>
    </source>
</evidence>
<feature type="transmembrane region" description="Helical" evidence="6">
    <location>
        <begin position="16"/>
        <end position="33"/>
    </location>
</feature>
<evidence type="ECO:0000256" key="3">
    <source>
        <dbReference type="ARBA" id="ARBA00022692"/>
    </source>
</evidence>
<dbReference type="AlphaFoldDB" id="A0A336M2T6"/>
<evidence type="ECO:0000256" key="1">
    <source>
        <dbReference type="ARBA" id="ARBA00004141"/>
    </source>
</evidence>
<dbReference type="GO" id="GO:0005739">
    <property type="term" value="C:mitochondrion"/>
    <property type="evidence" value="ECO:0007669"/>
    <property type="project" value="TreeGrafter"/>
</dbReference>
<comment type="similarity">
    <text evidence="2 6">Belongs to the peroxisomal membrane protein PXMP2/4 family.</text>
</comment>
<evidence type="ECO:0000313" key="7">
    <source>
        <dbReference type="EMBL" id="SSX24566.1"/>
    </source>
</evidence>
<proteinExistence type="inferred from homology"/>
<dbReference type="PANTHER" id="PTHR11266:SF26">
    <property type="entry name" value="IP08061P"/>
    <property type="match status" value="1"/>
</dbReference>
<keyword evidence="3 6" id="KW-0812">Transmembrane</keyword>
<organism evidence="7">
    <name type="scientific">Culicoides sonorensis</name>
    <name type="common">Biting midge</name>
    <dbReference type="NCBI Taxonomy" id="179676"/>
    <lineage>
        <taxon>Eukaryota</taxon>
        <taxon>Metazoa</taxon>
        <taxon>Ecdysozoa</taxon>
        <taxon>Arthropoda</taxon>
        <taxon>Hexapoda</taxon>
        <taxon>Insecta</taxon>
        <taxon>Pterygota</taxon>
        <taxon>Neoptera</taxon>
        <taxon>Endopterygota</taxon>
        <taxon>Diptera</taxon>
        <taxon>Nematocera</taxon>
        <taxon>Chironomoidea</taxon>
        <taxon>Ceratopogonidae</taxon>
        <taxon>Ceratopogoninae</taxon>
        <taxon>Culicoides</taxon>
        <taxon>Monoculicoides</taxon>
    </lineage>
</organism>
<dbReference type="OMA" id="FTMTLME"/>